<protein>
    <submittedName>
        <fullName evidence="1">Uncharacterized protein</fullName>
    </submittedName>
</protein>
<comment type="caution">
    <text evidence="1">The sequence shown here is derived from an EMBL/GenBank/DDBJ whole genome shotgun (WGS) entry which is preliminary data.</text>
</comment>
<name>A0A086KKS9_TOXGO</name>
<evidence type="ECO:0000313" key="2">
    <source>
        <dbReference type="Proteomes" id="UP000028828"/>
    </source>
</evidence>
<organism evidence="1 2">
    <name type="scientific">Toxoplasma gondii p89</name>
    <dbReference type="NCBI Taxonomy" id="943119"/>
    <lineage>
        <taxon>Eukaryota</taxon>
        <taxon>Sar</taxon>
        <taxon>Alveolata</taxon>
        <taxon>Apicomplexa</taxon>
        <taxon>Conoidasida</taxon>
        <taxon>Coccidia</taxon>
        <taxon>Eucoccidiorida</taxon>
        <taxon>Eimeriorina</taxon>
        <taxon>Sarcocystidae</taxon>
        <taxon>Toxoplasma</taxon>
    </lineage>
</organism>
<evidence type="ECO:0000313" key="1">
    <source>
        <dbReference type="EMBL" id="KFG44997.1"/>
    </source>
</evidence>
<dbReference type="EMBL" id="AEYI02000808">
    <property type="protein sequence ID" value="KFG44997.1"/>
    <property type="molecule type" value="Genomic_DNA"/>
</dbReference>
<gene>
    <name evidence="1" type="ORF">TGP89_364520</name>
</gene>
<sequence length="106" mass="12249">MINEKKGSESNLCDVQQRLDKYLKDLANGVMLRNDTIRKKQRSHGTPFSLHPVFRDNDVLPSTKVYKRETPSSTRKAGQGPKCFGAAWKRDFNTNLKRKNSRKLKK</sequence>
<proteinExistence type="predicted"/>
<accession>A0A086KKS9</accession>
<dbReference type="AlphaFoldDB" id="A0A086KKS9"/>
<dbReference type="VEuPathDB" id="ToxoDB:TGP89_364520"/>
<dbReference type="Proteomes" id="UP000028828">
    <property type="component" value="Unassembled WGS sequence"/>
</dbReference>
<reference evidence="1 2" key="1">
    <citation type="submission" date="2014-03" db="EMBL/GenBank/DDBJ databases">
        <authorList>
            <person name="Sibley D."/>
            <person name="Venepally P."/>
            <person name="Karamycheva S."/>
            <person name="Hadjithomas M."/>
            <person name="Khan A."/>
            <person name="Brunk B."/>
            <person name="Roos D."/>
            <person name="Caler E."/>
            <person name="Lorenzi H."/>
        </authorList>
    </citation>
    <scope>NUCLEOTIDE SEQUENCE [LARGE SCALE GENOMIC DNA]</scope>
    <source>
        <strain evidence="2">p89</strain>
    </source>
</reference>